<comment type="caution">
    <text evidence="2">The sequence shown here is derived from an EMBL/GenBank/DDBJ whole genome shotgun (WGS) entry which is preliminary data.</text>
</comment>
<name>A0ABT6N770_9SPHN</name>
<keyword evidence="3" id="KW-1185">Reference proteome</keyword>
<proteinExistence type="predicted"/>
<evidence type="ECO:0000256" key="1">
    <source>
        <dbReference type="SAM" id="Phobius"/>
    </source>
</evidence>
<accession>A0ABT6N770</accession>
<reference evidence="2" key="1">
    <citation type="submission" date="2023-04" db="EMBL/GenBank/DDBJ databases">
        <title>Sphingomonas sp. MAHUQ-71 isolated from rice field.</title>
        <authorList>
            <person name="Huq M.A."/>
        </authorList>
    </citation>
    <scope>NUCLEOTIDE SEQUENCE</scope>
    <source>
        <strain evidence="2">MAHUQ-71</strain>
    </source>
</reference>
<dbReference type="RefSeq" id="WP_281046292.1">
    <property type="nucleotide sequence ID" value="NZ_JARYGZ010000005.1"/>
</dbReference>
<keyword evidence="1" id="KW-0812">Transmembrane</keyword>
<organism evidence="2 3">
    <name type="scientific">Sphingomonas oryzagri</name>
    <dbReference type="NCBI Taxonomy" id="3042314"/>
    <lineage>
        <taxon>Bacteria</taxon>
        <taxon>Pseudomonadati</taxon>
        <taxon>Pseudomonadota</taxon>
        <taxon>Alphaproteobacteria</taxon>
        <taxon>Sphingomonadales</taxon>
        <taxon>Sphingomonadaceae</taxon>
        <taxon>Sphingomonas</taxon>
    </lineage>
</organism>
<sequence>METLPMAFNPAQKRYNKRVIGLSLLYAALLLPAVWLFKHHMVTGPLAWVVAILPALPIVAIFAAIGGYIVEETDEYQRMLLIRQTLYASGFMLAIITVWGFLESFDMVGHIPAYWASVLWFAGLGLGRCVNRVTEGNWS</sequence>
<feature type="transmembrane region" description="Helical" evidence="1">
    <location>
        <begin position="113"/>
        <end position="130"/>
    </location>
</feature>
<keyword evidence="1" id="KW-1133">Transmembrane helix</keyword>
<gene>
    <name evidence="2" type="ORF">QGN17_19590</name>
</gene>
<dbReference type="EMBL" id="JARYGZ010000005">
    <property type="protein sequence ID" value="MDH7640946.1"/>
    <property type="molecule type" value="Genomic_DNA"/>
</dbReference>
<dbReference type="Proteomes" id="UP001160625">
    <property type="component" value="Unassembled WGS sequence"/>
</dbReference>
<feature type="transmembrane region" description="Helical" evidence="1">
    <location>
        <begin position="46"/>
        <end position="69"/>
    </location>
</feature>
<evidence type="ECO:0000313" key="2">
    <source>
        <dbReference type="EMBL" id="MDH7640946.1"/>
    </source>
</evidence>
<feature type="transmembrane region" description="Helical" evidence="1">
    <location>
        <begin position="81"/>
        <end position="101"/>
    </location>
</feature>
<keyword evidence="1" id="KW-0472">Membrane</keyword>
<evidence type="ECO:0000313" key="3">
    <source>
        <dbReference type="Proteomes" id="UP001160625"/>
    </source>
</evidence>
<protein>
    <submittedName>
        <fullName evidence="2">Uncharacterized protein</fullName>
    </submittedName>
</protein>